<name>A0A5P1EP70_ASPOF</name>
<dbReference type="AlphaFoldDB" id="A0A5P1EP70"/>
<keyword evidence="2" id="KW-1185">Reference proteome</keyword>
<evidence type="ECO:0000313" key="2">
    <source>
        <dbReference type="Proteomes" id="UP000243459"/>
    </source>
</evidence>
<dbReference type="OrthoDB" id="785636at2759"/>
<evidence type="ECO:0000313" key="1">
    <source>
        <dbReference type="EMBL" id="ONK67815.1"/>
    </source>
</evidence>
<reference evidence="2" key="1">
    <citation type="journal article" date="2017" name="Nat. Commun.">
        <title>The asparagus genome sheds light on the origin and evolution of a young Y chromosome.</title>
        <authorList>
            <person name="Harkess A."/>
            <person name="Zhou J."/>
            <person name="Xu C."/>
            <person name="Bowers J.E."/>
            <person name="Van der Hulst R."/>
            <person name="Ayyampalayam S."/>
            <person name="Mercati F."/>
            <person name="Riccardi P."/>
            <person name="McKain M.R."/>
            <person name="Kakrana A."/>
            <person name="Tang H."/>
            <person name="Ray J."/>
            <person name="Groenendijk J."/>
            <person name="Arikit S."/>
            <person name="Mathioni S.M."/>
            <person name="Nakano M."/>
            <person name="Shan H."/>
            <person name="Telgmann-Rauber A."/>
            <person name="Kanno A."/>
            <person name="Yue Z."/>
            <person name="Chen H."/>
            <person name="Li W."/>
            <person name="Chen Y."/>
            <person name="Xu X."/>
            <person name="Zhang Y."/>
            <person name="Luo S."/>
            <person name="Chen H."/>
            <person name="Gao J."/>
            <person name="Mao Z."/>
            <person name="Pires J.C."/>
            <person name="Luo M."/>
            <person name="Kudrna D."/>
            <person name="Wing R.A."/>
            <person name="Meyers B.C."/>
            <person name="Yi K."/>
            <person name="Kong H."/>
            <person name="Lavrijsen P."/>
            <person name="Sunseri F."/>
            <person name="Falavigna A."/>
            <person name="Ye Y."/>
            <person name="Leebens-Mack J.H."/>
            <person name="Chen G."/>
        </authorList>
    </citation>
    <scope>NUCLEOTIDE SEQUENCE [LARGE SCALE GENOMIC DNA]</scope>
    <source>
        <strain evidence="2">cv. DH0086</strain>
    </source>
</reference>
<sequence length="228" mass="25414">MGGRRLSSTELVFDAATPELFSSRATHEIKGLVDICMVKVDCGLCYYARHLFVEKGAQMSNFNPTSRASDEQEGVHNVQIQKAAEKAVEKYIEKHGKEYYDNAVKTKHGLYHVLFEIVAMLNEESGPVQFELPSIETLETAYKEVTGGKGSKLTKDEFRRIIEKVVRPDCFHVGQGAKDLFLYIFGVPVLALLAKRVIPGPTRAVSDDVFIPLTTTATVVYLAKTNRL</sequence>
<dbReference type="PANTHER" id="PTHR37216:SF1">
    <property type="entry name" value="EXPRESSED PROTEIN"/>
    <property type="match status" value="1"/>
</dbReference>
<dbReference type="Gramene" id="ONK67815">
    <property type="protein sequence ID" value="ONK67815"/>
    <property type="gene ID" value="A4U43_C05F4070"/>
</dbReference>
<dbReference type="Proteomes" id="UP000243459">
    <property type="component" value="Chromosome 5"/>
</dbReference>
<accession>A0A5P1EP70</accession>
<protein>
    <submittedName>
        <fullName evidence="1">Uncharacterized protein</fullName>
    </submittedName>
</protein>
<proteinExistence type="predicted"/>
<dbReference type="Pfam" id="PF25284">
    <property type="entry name" value="DUF7874"/>
    <property type="match status" value="1"/>
</dbReference>
<organism evidence="1 2">
    <name type="scientific">Asparagus officinalis</name>
    <name type="common">Garden asparagus</name>
    <dbReference type="NCBI Taxonomy" id="4686"/>
    <lineage>
        <taxon>Eukaryota</taxon>
        <taxon>Viridiplantae</taxon>
        <taxon>Streptophyta</taxon>
        <taxon>Embryophyta</taxon>
        <taxon>Tracheophyta</taxon>
        <taxon>Spermatophyta</taxon>
        <taxon>Magnoliopsida</taxon>
        <taxon>Liliopsida</taxon>
        <taxon>Asparagales</taxon>
        <taxon>Asparagaceae</taxon>
        <taxon>Asparagoideae</taxon>
        <taxon>Asparagus</taxon>
    </lineage>
</organism>
<dbReference type="InterPro" id="IPR057196">
    <property type="entry name" value="DUF7874"/>
</dbReference>
<dbReference type="OMA" id="FYRAICE"/>
<dbReference type="PANTHER" id="PTHR37216">
    <property type="entry name" value="EXPRESSED PROTEIN"/>
    <property type="match status" value="1"/>
</dbReference>
<dbReference type="EMBL" id="CM007385">
    <property type="protein sequence ID" value="ONK67815.1"/>
    <property type="molecule type" value="Genomic_DNA"/>
</dbReference>
<gene>
    <name evidence="1" type="ORF">A4U43_C05F4070</name>
</gene>